<dbReference type="EMBL" id="JXRA01000070">
    <property type="protein sequence ID" value="KIO76191.1"/>
    <property type="molecule type" value="Genomic_DNA"/>
</dbReference>
<name>A0A0D0GNU0_9SPHI</name>
<accession>A0A0D0GNU0</accession>
<comment type="caution">
    <text evidence="1">The sequence shown here is derived from an EMBL/GenBank/DDBJ whole genome shotgun (WGS) entry which is preliminary data.</text>
</comment>
<reference evidence="1 2" key="1">
    <citation type="submission" date="2015-01" db="EMBL/GenBank/DDBJ databases">
        <title>Draft genome sequence of Pedobacter sp. NL19 isolated from sludge of an effluent treatment pond in an abandoned uranium mine.</title>
        <authorList>
            <person name="Santos T."/>
            <person name="Caetano T."/>
            <person name="Covas C."/>
            <person name="Cruz A."/>
            <person name="Mendo S."/>
        </authorList>
    </citation>
    <scope>NUCLEOTIDE SEQUENCE [LARGE SCALE GENOMIC DNA]</scope>
    <source>
        <strain evidence="1 2">NL19</strain>
    </source>
</reference>
<gene>
    <name evidence="1" type="ORF">TH53_16395</name>
</gene>
<dbReference type="RefSeq" id="WP_041883440.1">
    <property type="nucleotide sequence ID" value="NZ_CP157278.1"/>
</dbReference>
<evidence type="ECO:0000313" key="1">
    <source>
        <dbReference type="EMBL" id="KIO76191.1"/>
    </source>
</evidence>
<evidence type="ECO:0000313" key="2">
    <source>
        <dbReference type="Proteomes" id="UP000032049"/>
    </source>
</evidence>
<proteinExistence type="predicted"/>
<dbReference type="OrthoDB" id="769745at2"/>
<sequence>MSLEIMDEFSIRFLHHTVTVTSTNNSQYIVSYDETVNGVVVPLVLGVIYPKEDADLGIKWITDDDLSDELVQLLGEMIRDRGM</sequence>
<protein>
    <submittedName>
        <fullName evidence="1">Uncharacterized protein</fullName>
    </submittedName>
</protein>
<keyword evidence="2" id="KW-1185">Reference proteome</keyword>
<dbReference type="AlphaFoldDB" id="A0A0D0GNU0"/>
<dbReference type="STRING" id="1503925.TH53_16395"/>
<organism evidence="1 2">
    <name type="scientific">Pedobacter lusitanus</name>
    <dbReference type="NCBI Taxonomy" id="1503925"/>
    <lineage>
        <taxon>Bacteria</taxon>
        <taxon>Pseudomonadati</taxon>
        <taxon>Bacteroidota</taxon>
        <taxon>Sphingobacteriia</taxon>
        <taxon>Sphingobacteriales</taxon>
        <taxon>Sphingobacteriaceae</taxon>
        <taxon>Pedobacter</taxon>
    </lineage>
</organism>
<dbReference type="Proteomes" id="UP000032049">
    <property type="component" value="Unassembled WGS sequence"/>
</dbReference>